<keyword evidence="3" id="KW-1185">Reference proteome</keyword>
<keyword evidence="1" id="KW-0472">Membrane</keyword>
<evidence type="ECO:0000313" key="2">
    <source>
        <dbReference type="EMBL" id="CAG9621498.1"/>
    </source>
</evidence>
<comment type="caution">
    <text evidence="2">The sequence shown here is derived from an EMBL/GenBank/DDBJ whole genome shotgun (WGS) entry which is preliminary data.</text>
</comment>
<proteinExistence type="predicted"/>
<reference evidence="2 3" key="1">
    <citation type="submission" date="2021-10" db="EMBL/GenBank/DDBJ databases">
        <authorList>
            <person name="Criscuolo A."/>
        </authorList>
    </citation>
    <scope>NUCLEOTIDE SEQUENCE [LARGE SCALE GENOMIC DNA]</scope>
    <source>
        <strain evidence="3">CIP 111883</strain>
    </source>
</reference>
<evidence type="ECO:0008006" key="4">
    <source>
        <dbReference type="Google" id="ProtNLM"/>
    </source>
</evidence>
<evidence type="ECO:0000313" key="3">
    <source>
        <dbReference type="Proteomes" id="UP000789833"/>
    </source>
</evidence>
<feature type="transmembrane region" description="Helical" evidence="1">
    <location>
        <begin position="34"/>
        <end position="51"/>
    </location>
</feature>
<name>A0ABN8AE77_9BACI</name>
<gene>
    <name evidence="2" type="ORF">BACCIP111883_02271</name>
</gene>
<organism evidence="2 3">
    <name type="scientific">Sutcliffiella rhizosphaerae</name>
    <dbReference type="NCBI Taxonomy" id="2880967"/>
    <lineage>
        <taxon>Bacteria</taxon>
        <taxon>Bacillati</taxon>
        <taxon>Bacillota</taxon>
        <taxon>Bacilli</taxon>
        <taxon>Bacillales</taxon>
        <taxon>Bacillaceae</taxon>
        <taxon>Sutcliffiella</taxon>
    </lineage>
</organism>
<dbReference type="EMBL" id="CAKJTJ010000011">
    <property type="protein sequence ID" value="CAG9621498.1"/>
    <property type="molecule type" value="Genomic_DNA"/>
</dbReference>
<evidence type="ECO:0000256" key="1">
    <source>
        <dbReference type="SAM" id="Phobius"/>
    </source>
</evidence>
<keyword evidence="1" id="KW-1133">Transmembrane helix</keyword>
<sequence length="69" mass="7906">MKLLQKTFYITLKLLAVTGFAVLFYFMINDTPNNAPIFTFSMLTTVCLLSIHGMKHVLHHQEESQHHGS</sequence>
<protein>
    <recommendedName>
        <fullName evidence="4">DUF2933 domain-containing protein</fullName>
    </recommendedName>
</protein>
<dbReference type="RefSeq" id="WP_230501388.1">
    <property type="nucleotide sequence ID" value="NZ_CAKJTJ010000011.1"/>
</dbReference>
<accession>A0ABN8AE77</accession>
<keyword evidence="1" id="KW-0812">Transmembrane</keyword>
<dbReference type="Proteomes" id="UP000789833">
    <property type="component" value="Unassembled WGS sequence"/>
</dbReference>
<feature type="transmembrane region" description="Helical" evidence="1">
    <location>
        <begin position="7"/>
        <end position="28"/>
    </location>
</feature>